<sequence>LYQSTPLQKSITVKMRALVEEKPHVFNLKEILQGFIERRLVDIQKKARFLYRENEKALLNLQVRQFIIDNYREIAEIAGSSASDEERETRLRTRFSAELKELEGQLRSIQDKLPSSEKTNDLEQEVINKILDTPASFRQFTPERREKLTRDIQDKRAENIQHQLLIEKEEVRKERLIQSRRIEARKLIPAHEERIILISRQENKKENKMRSYLTIYNPSVVEATNIPSQGKEFNVVNKSINLEEYGSKDDREYLTQILPVPEEFAEKKMVVVTKKGQKPLQEAYLNCPEFRELQKTIKEFLAREGEELIIVFKKKDKKGQVKNFQISAYQFKRNNYYSEEFKRYLTKYCSQHQPLNEEHQRADCCDKSQLVRKCDEVLDLLKVPSAISTEDLTFLLIKQDNSCDLGQTQEELGQIKLLLKETKEGFLQEVLDSSLPREGKISKKEIITQASLSITKELKEKITSSPVEEIINEATINNLWNALQG</sequence>
<gene>
    <name evidence="1" type="ORF">SPELUC_LOCUS12724</name>
</gene>
<protein>
    <submittedName>
        <fullName evidence="1">3396_t:CDS:1</fullName>
    </submittedName>
</protein>
<accession>A0ACA9PYB1</accession>
<evidence type="ECO:0000313" key="2">
    <source>
        <dbReference type="Proteomes" id="UP000789366"/>
    </source>
</evidence>
<feature type="non-terminal residue" evidence="1">
    <location>
        <position position="485"/>
    </location>
</feature>
<evidence type="ECO:0000313" key="1">
    <source>
        <dbReference type="EMBL" id="CAG8725411.1"/>
    </source>
</evidence>
<dbReference type="EMBL" id="CAJVPW010030974">
    <property type="protein sequence ID" value="CAG8725411.1"/>
    <property type="molecule type" value="Genomic_DNA"/>
</dbReference>
<organism evidence="1 2">
    <name type="scientific">Cetraspora pellucida</name>
    <dbReference type="NCBI Taxonomy" id="1433469"/>
    <lineage>
        <taxon>Eukaryota</taxon>
        <taxon>Fungi</taxon>
        <taxon>Fungi incertae sedis</taxon>
        <taxon>Mucoromycota</taxon>
        <taxon>Glomeromycotina</taxon>
        <taxon>Glomeromycetes</taxon>
        <taxon>Diversisporales</taxon>
        <taxon>Gigasporaceae</taxon>
        <taxon>Cetraspora</taxon>
    </lineage>
</organism>
<feature type="non-terminal residue" evidence="1">
    <location>
        <position position="1"/>
    </location>
</feature>
<dbReference type="Proteomes" id="UP000789366">
    <property type="component" value="Unassembled WGS sequence"/>
</dbReference>
<name>A0ACA9PYB1_9GLOM</name>
<keyword evidence="2" id="KW-1185">Reference proteome</keyword>
<reference evidence="1" key="1">
    <citation type="submission" date="2021-06" db="EMBL/GenBank/DDBJ databases">
        <authorList>
            <person name="Kallberg Y."/>
            <person name="Tangrot J."/>
            <person name="Rosling A."/>
        </authorList>
    </citation>
    <scope>NUCLEOTIDE SEQUENCE</scope>
    <source>
        <strain evidence="1">28 12/20/2015</strain>
    </source>
</reference>
<proteinExistence type="predicted"/>
<comment type="caution">
    <text evidence="1">The sequence shown here is derived from an EMBL/GenBank/DDBJ whole genome shotgun (WGS) entry which is preliminary data.</text>
</comment>